<organism evidence="1 2">
    <name type="scientific">Weissella minor</name>
    <dbReference type="NCBI Taxonomy" id="1620"/>
    <lineage>
        <taxon>Bacteria</taxon>
        <taxon>Bacillati</taxon>
        <taxon>Bacillota</taxon>
        <taxon>Bacilli</taxon>
        <taxon>Lactobacillales</taxon>
        <taxon>Lactobacillaceae</taxon>
        <taxon>Weissella</taxon>
    </lineage>
</organism>
<comment type="caution">
    <text evidence="1">The sequence shown here is derived from an EMBL/GenBank/DDBJ whole genome shotgun (WGS) entry which is preliminary data.</text>
</comment>
<protein>
    <submittedName>
        <fullName evidence="1">Uncharacterized protein</fullName>
    </submittedName>
</protein>
<dbReference type="STRING" id="1620.IV67_GL001427"/>
<dbReference type="RefSeq" id="WP_057786353.1">
    <property type="nucleotide sequence ID" value="NZ_JQCD01000017.1"/>
</dbReference>
<accession>A0A0R2JK40</accession>
<dbReference type="Proteomes" id="UP000051673">
    <property type="component" value="Unassembled WGS sequence"/>
</dbReference>
<keyword evidence="2" id="KW-1185">Reference proteome</keyword>
<evidence type="ECO:0000313" key="2">
    <source>
        <dbReference type="Proteomes" id="UP000051673"/>
    </source>
</evidence>
<dbReference type="AlphaFoldDB" id="A0A0R2JK40"/>
<dbReference type="PATRIC" id="fig|1620.3.peg.1450"/>
<sequence length="60" mass="6834">MLEDLLASVVRNMPNFSINDVLESDTRLLMKLLSDKKSEETKEKKTVDFSKMSAEDIGEI</sequence>
<name>A0A0R2JK40_9LACO</name>
<proteinExistence type="predicted"/>
<reference evidence="1 2" key="1">
    <citation type="journal article" date="2015" name="Genome Announc.">
        <title>Expanding the biotechnology potential of lactobacilli through comparative genomics of 213 strains and associated genera.</title>
        <authorList>
            <person name="Sun Z."/>
            <person name="Harris H.M."/>
            <person name="McCann A."/>
            <person name="Guo C."/>
            <person name="Argimon S."/>
            <person name="Zhang W."/>
            <person name="Yang X."/>
            <person name="Jeffery I.B."/>
            <person name="Cooney J.C."/>
            <person name="Kagawa T.F."/>
            <person name="Liu W."/>
            <person name="Song Y."/>
            <person name="Salvetti E."/>
            <person name="Wrobel A."/>
            <person name="Rasinkangas P."/>
            <person name="Parkhill J."/>
            <person name="Rea M.C."/>
            <person name="O'Sullivan O."/>
            <person name="Ritari J."/>
            <person name="Douillard F.P."/>
            <person name="Paul Ross R."/>
            <person name="Yang R."/>
            <person name="Briner A.E."/>
            <person name="Felis G.E."/>
            <person name="de Vos W.M."/>
            <person name="Barrangou R."/>
            <person name="Klaenhammer T.R."/>
            <person name="Caufield P.W."/>
            <person name="Cui Y."/>
            <person name="Zhang H."/>
            <person name="O'Toole P.W."/>
        </authorList>
    </citation>
    <scope>NUCLEOTIDE SEQUENCE [LARGE SCALE GENOMIC DNA]</scope>
    <source>
        <strain evidence="1 2">DSM 20014</strain>
    </source>
</reference>
<gene>
    <name evidence="1" type="ORF">IV67_GL001427</name>
</gene>
<dbReference type="EMBL" id="JQCD01000017">
    <property type="protein sequence ID" value="KRN77584.1"/>
    <property type="molecule type" value="Genomic_DNA"/>
</dbReference>
<evidence type="ECO:0000313" key="1">
    <source>
        <dbReference type="EMBL" id="KRN77584.1"/>
    </source>
</evidence>